<gene>
    <name evidence="6" type="ORF">UFOPK2131_00385</name>
</gene>
<sequence length="117" mass="13222">MSSQNPYASNEPMSPQTEKAWAIAAHLLAIPFEFFAPLIGYLLFNGKGPFISHHVRESLNFGITMLIAVVVLAISIIGWLLLWVPPIIWIIFRIVAAYKTSQGEYYKYPLTLRLVKS</sequence>
<proteinExistence type="predicted"/>
<feature type="transmembrane region" description="Helical" evidence="5">
    <location>
        <begin position="20"/>
        <end position="44"/>
    </location>
</feature>
<organism evidence="6">
    <name type="scientific">freshwater metagenome</name>
    <dbReference type="NCBI Taxonomy" id="449393"/>
    <lineage>
        <taxon>unclassified sequences</taxon>
        <taxon>metagenomes</taxon>
        <taxon>ecological metagenomes</taxon>
    </lineage>
</organism>
<comment type="subcellular location">
    <subcellularLocation>
        <location evidence="1">Membrane</location>
        <topology evidence="1">Multi-pass membrane protein</topology>
    </subcellularLocation>
</comment>
<name>A0A6J6J6K0_9ZZZZ</name>
<evidence type="ECO:0000256" key="2">
    <source>
        <dbReference type="ARBA" id="ARBA00022692"/>
    </source>
</evidence>
<protein>
    <submittedName>
        <fullName evidence="6">Unannotated protein</fullName>
    </submittedName>
</protein>
<evidence type="ECO:0000256" key="5">
    <source>
        <dbReference type="SAM" id="Phobius"/>
    </source>
</evidence>
<dbReference type="AlphaFoldDB" id="A0A6J6J6K0"/>
<accession>A0A6J6J6K0</accession>
<feature type="transmembrane region" description="Helical" evidence="5">
    <location>
        <begin position="65"/>
        <end position="92"/>
    </location>
</feature>
<evidence type="ECO:0000256" key="1">
    <source>
        <dbReference type="ARBA" id="ARBA00004141"/>
    </source>
</evidence>
<keyword evidence="3 5" id="KW-1133">Transmembrane helix</keyword>
<keyword evidence="2 5" id="KW-0812">Transmembrane</keyword>
<keyword evidence="4 5" id="KW-0472">Membrane</keyword>
<evidence type="ECO:0000313" key="6">
    <source>
        <dbReference type="EMBL" id="CAB4632460.1"/>
    </source>
</evidence>
<dbReference type="EMBL" id="CAEZVT010000026">
    <property type="protein sequence ID" value="CAB4632460.1"/>
    <property type="molecule type" value="Genomic_DNA"/>
</dbReference>
<evidence type="ECO:0000256" key="3">
    <source>
        <dbReference type="ARBA" id="ARBA00022989"/>
    </source>
</evidence>
<reference evidence="6" key="1">
    <citation type="submission" date="2020-05" db="EMBL/GenBank/DDBJ databases">
        <authorList>
            <person name="Chiriac C."/>
            <person name="Salcher M."/>
            <person name="Ghai R."/>
            <person name="Kavagutti S V."/>
        </authorList>
    </citation>
    <scope>NUCLEOTIDE SEQUENCE</scope>
</reference>
<evidence type="ECO:0000256" key="4">
    <source>
        <dbReference type="ARBA" id="ARBA00023136"/>
    </source>
</evidence>
<dbReference type="InterPro" id="IPR019109">
    <property type="entry name" value="MamF_MmsF"/>
</dbReference>
<dbReference type="Pfam" id="PF09685">
    <property type="entry name" value="MamF_MmsF"/>
    <property type="match status" value="1"/>
</dbReference>